<reference evidence="1" key="2">
    <citation type="journal article" date="2024" name="Plant">
        <title>Genomic evolution and insights into agronomic trait innovations of Sesamum species.</title>
        <authorList>
            <person name="Miao H."/>
            <person name="Wang L."/>
            <person name="Qu L."/>
            <person name="Liu H."/>
            <person name="Sun Y."/>
            <person name="Le M."/>
            <person name="Wang Q."/>
            <person name="Wei S."/>
            <person name="Zheng Y."/>
            <person name="Lin W."/>
            <person name="Duan Y."/>
            <person name="Cao H."/>
            <person name="Xiong S."/>
            <person name="Wang X."/>
            <person name="Wei L."/>
            <person name="Li C."/>
            <person name="Ma Q."/>
            <person name="Ju M."/>
            <person name="Zhao R."/>
            <person name="Li G."/>
            <person name="Mu C."/>
            <person name="Tian Q."/>
            <person name="Mei H."/>
            <person name="Zhang T."/>
            <person name="Gao T."/>
            <person name="Zhang H."/>
        </authorList>
    </citation>
    <scope>NUCLEOTIDE SEQUENCE</scope>
    <source>
        <strain evidence="1">KEN1</strain>
    </source>
</reference>
<accession>A0AAW2X1Q2</accession>
<evidence type="ECO:0000313" key="1">
    <source>
        <dbReference type="EMBL" id="KAL0448054.1"/>
    </source>
</evidence>
<reference evidence="1" key="1">
    <citation type="submission" date="2020-06" db="EMBL/GenBank/DDBJ databases">
        <authorList>
            <person name="Li T."/>
            <person name="Hu X."/>
            <person name="Zhang T."/>
            <person name="Song X."/>
            <person name="Zhang H."/>
            <person name="Dai N."/>
            <person name="Sheng W."/>
            <person name="Hou X."/>
            <person name="Wei L."/>
        </authorList>
    </citation>
    <scope>NUCLEOTIDE SEQUENCE</scope>
    <source>
        <strain evidence="1">KEN1</strain>
        <tissue evidence="1">Leaf</tissue>
    </source>
</reference>
<protein>
    <submittedName>
        <fullName evidence="1">Uncharacterized protein</fullName>
    </submittedName>
</protein>
<gene>
    <name evidence="1" type="ORF">Slati_1933300</name>
</gene>
<name>A0AAW2X1Q2_9LAMI</name>
<sequence length="61" mass="6716">MAWVCLSEENLDHILGEAEAEVRGHIGHTGSPVVEEKTFTESLPQPMIGDKSFRRGPDPGR</sequence>
<comment type="caution">
    <text evidence="1">The sequence shown here is derived from an EMBL/GenBank/DDBJ whole genome shotgun (WGS) entry which is preliminary data.</text>
</comment>
<organism evidence="1">
    <name type="scientific">Sesamum latifolium</name>
    <dbReference type="NCBI Taxonomy" id="2727402"/>
    <lineage>
        <taxon>Eukaryota</taxon>
        <taxon>Viridiplantae</taxon>
        <taxon>Streptophyta</taxon>
        <taxon>Embryophyta</taxon>
        <taxon>Tracheophyta</taxon>
        <taxon>Spermatophyta</taxon>
        <taxon>Magnoliopsida</taxon>
        <taxon>eudicotyledons</taxon>
        <taxon>Gunneridae</taxon>
        <taxon>Pentapetalae</taxon>
        <taxon>asterids</taxon>
        <taxon>lamiids</taxon>
        <taxon>Lamiales</taxon>
        <taxon>Pedaliaceae</taxon>
        <taxon>Sesamum</taxon>
    </lineage>
</organism>
<proteinExistence type="predicted"/>
<dbReference type="EMBL" id="JACGWN010000006">
    <property type="protein sequence ID" value="KAL0448054.1"/>
    <property type="molecule type" value="Genomic_DNA"/>
</dbReference>
<dbReference type="AlphaFoldDB" id="A0AAW2X1Q2"/>